<accession>A0ABX7ADR8</accession>
<dbReference type="EMBL" id="CP067099">
    <property type="protein sequence ID" value="QQO62060.1"/>
    <property type="molecule type" value="Genomic_DNA"/>
</dbReference>
<gene>
    <name evidence="2" type="ORF">JI723_17795</name>
</gene>
<dbReference type="Proteomes" id="UP000596157">
    <property type="component" value="Chromosome"/>
</dbReference>
<reference evidence="3" key="1">
    <citation type="submission" date="2021-01" db="EMBL/GenBank/DDBJ databases">
        <title>Providencia vermicola LLDRA6, a soil-borne Mn(II)-oxidizing bacterium, exploits a strategy of superoxide production coupled to hydrogen peroxide consumption to generate Mn oxides, as revealed by transcriptional up-regulation of genes for phenylacetic acid catabolism.</title>
        <authorList>
            <person name="Chen S."/>
            <person name="Ding Z."/>
            <person name="Chen J."/>
            <person name="Luo J."/>
            <person name="Ruan X."/>
            <person name="Li Z."/>
            <person name="Liao F."/>
            <person name="He J."/>
            <person name="Li D."/>
        </authorList>
    </citation>
    <scope>NUCLEOTIDE SEQUENCE [LARGE SCALE GENOMIC DNA]</scope>
    <source>
        <strain evidence="3">LLDRA6</strain>
    </source>
</reference>
<dbReference type="PANTHER" id="PTHR37291:SF1">
    <property type="entry name" value="TYPE IV METHYL-DIRECTED RESTRICTION ENZYME ECOKMCRB SUBUNIT"/>
    <property type="match status" value="1"/>
</dbReference>
<dbReference type="Pfam" id="PF07728">
    <property type="entry name" value="AAA_5"/>
    <property type="match status" value="1"/>
</dbReference>
<dbReference type="InterPro" id="IPR011704">
    <property type="entry name" value="ATPase_dyneun-rel_AAA"/>
</dbReference>
<evidence type="ECO:0000313" key="2">
    <source>
        <dbReference type="EMBL" id="QQO62060.1"/>
    </source>
</evidence>
<dbReference type="SUPFAM" id="SSF52540">
    <property type="entry name" value="P-loop containing nucleoside triphosphate hydrolases"/>
    <property type="match status" value="1"/>
</dbReference>
<feature type="domain" description="ATPase dynein-related AAA" evidence="1">
    <location>
        <begin position="248"/>
        <end position="408"/>
    </location>
</feature>
<name>A0ABX7ADR8_9GAMM</name>
<dbReference type="RefSeq" id="WP_337979621.1">
    <property type="nucleotide sequence ID" value="NZ_CP067099.1"/>
</dbReference>
<keyword evidence="3" id="KW-1185">Reference proteome</keyword>
<dbReference type="Gene3D" id="3.40.50.300">
    <property type="entry name" value="P-loop containing nucleotide triphosphate hydrolases"/>
    <property type="match status" value="1"/>
</dbReference>
<sequence length="554" mass="62666">MLKNLNDVIHQCRESFDNLNHRSDIHIDLVLASLLKNALAEVEPRSSFEIQPFSILLINENGLRTDLPSSLLWYGATFWELDEALCEYQQKIKELREFLKNKEHSSVSIKEFLNKLPSEELNNTSEIANDTKLFLRAMEPSDAILFERFLTDRDWWFQPLKKTDQMNGKTLDRGDVFQSSFDLAARVIVANSSRLLTIVKAFTASGDLRRYFETLSKEPVKYLDEDTSSIIHLAPTKPAKIGCNYIYYGAPGTGKSHQLNELTEGDRKIVTVFHPDTQNSDFIGSLKPTNVSGAVTYAFRPGPFTTALLEALKNPEQNVYLVIEEINRAPAAAVFGELFQLLDRENGASKYEIDFTDPDMQAYINEQLKAAGLGYLPKLSIPANLSLLATMNSSDQAVMPLDTAFKRRWSFRYIKLDFDNPAVSLQRLRIMTSQGAYDITWKNFANKVINHQLKEMKVPEDRLIGPFFLNSTELSNSETSHEAISGKLFVYLWDDVLRHKGRNIIFDKSIGTFGELHEQFIGGKKSVFSEIVESLIISNGNTVDDSTGVAEGDE</sequence>
<evidence type="ECO:0000259" key="1">
    <source>
        <dbReference type="Pfam" id="PF07728"/>
    </source>
</evidence>
<organism evidence="2 3">
    <name type="scientific">Providencia manganoxydans</name>
    <dbReference type="NCBI Taxonomy" id="2923283"/>
    <lineage>
        <taxon>Bacteria</taxon>
        <taxon>Pseudomonadati</taxon>
        <taxon>Pseudomonadota</taxon>
        <taxon>Gammaproteobacteria</taxon>
        <taxon>Enterobacterales</taxon>
        <taxon>Morganellaceae</taxon>
        <taxon>Providencia</taxon>
    </lineage>
</organism>
<evidence type="ECO:0000313" key="3">
    <source>
        <dbReference type="Proteomes" id="UP000596157"/>
    </source>
</evidence>
<protein>
    <submittedName>
        <fullName evidence="2">AAA family ATPase</fullName>
    </submittedName>
</protein>
<dbReference type="InterPro" id="IPR027417">
    <property type="entry name" value="P-loop_NTPase"/>
</dbReference>
<dbReference type="PANTHER" id="PTHR37291">
    <property type="entry name" value="5-METHYLCYTOSINE-SPECIFIC RESTRICTION ENZYME B"/>
    <property type="match status" value="1"/>
</dbReference>
<proteinExistence type="predicted"/>
<dbReference type="InterPro" id="IPR052934">
    <property type="entry name" value="Methyl-DNA_Rec/Restrict_Enz"/>
</dbReference>
<dbReference type="GeneID" id="92280611"/>